<reference evidence="1" key="1">
    <citation type="submission" date="2021-02" db="EMBL/GenBank/DDBJ databases">
        <authorList>
            <consortium name="DOE Joint Genome Institute"/>
            <person name="Ahrendt S."/>
            <person name="Looney B.P."/>
            <person name="Miyauchi S."/>
            <person name="Morin E."/>
            <person name="Drula E."/>
            <person name="Courty P.E."/>
            <person name="Chicoki N."/>
            <person name="Fauchery L."/>
            <person name="Kohler A."/>
            <person name="Kuo A."/>
            <person name="Labutti K."/>
            <person name="Pangilinan J."/>
            <person name="Lipzen A."/>
            <person name="Riley R."/>
            <person name="Andreopoulos W."/>
            <person name="He G."/>
            <person name="Johnson J."/>
            <person name="Barry K.W."/>
            <person name="Grigoriev I.V."/>
            <person name="Nagy L."/>
            <person name="Hibbett D."/>
            <person name="Henrissat B."/>
            <person name="Matheny P.B."/>
            <person name="Labbe J."/>
            <person name="Martin F."/>
        </authorList>
    </citation>
    <scope>NUCLEOTIDE SEQUENCE</scope>
    <source>
        <strain evidence="1">EC-137</strain>
    </source>
</reference>
<sequence length="516" mass="58937">MFHYSFSPSPCLLLCLCCSVRASFAHITQEILNVALAHTGQPSLDPWDNPHLDATWNILFNTASSLLQRWPNNMWSNGHSIVTATIPVGTAMYHGMWESNTTVPEKLEWLAFDFEYSYLYCEPICRMAKLLATRDLKVLYFDGMSAAKVRPLETGHQDAQDLIAWGRIRRDKVLAEPERIERLCAWGKKFGLDGFVRMQFAFEFMYCDLDGLYVVEVLDLLPHGNPTLKNHTALPPDGWKGTLTSGYQAFYQAFTAGGWHNYFPGESHVQLDYSGFLSFYDPALESLVDARRGKPRLQHRLLGISDEDIAAKMTELESIVLRHEVGSGADWHQMFRIIIERYADRLDTLNHTLLSSSYSNATMLSSAVRLQLLTMLLPHLTIIDHPSRSESPNNLTWLLPVVDRCSRTSIPEAHLTPQEGLLKNAVSHVLREICRRLALMWADAFDVEEADESRTNTVVSSWRAHTTELMKWLNWSAWVKCRPGCRTDETCYISTWPFPFPEDSFENITPRCVVLR</sequence>
<comment type="caution">
    <text evidence="1">The sequence shown here is derived from an EMBL/GenBank/DDBJ whole genome shotgun (WGS) entry which is preliminary data.</text>
</comment>
<gene>
    <name evidence="1" type="ORF">K488DRAFT_45897</name>
</gene>
<organism evidence="1 2">
    <name type="scientific">Vararia minispora EC-137</name>
    <dbReference type="NCBI Taxonomy" id="1314806"/>
    <lineage>
        <taxon>Eukaryota</taxon>
        <taxon>Fungi</taxon>
        <taxon>Dikarya</taxon>
        <taxon>Basidiomycota</taxon>
        <taxon>Agaricomycotina</taxon>
        <taxon>Agaricomycetes</taxon>
        <taxon>Russulales</taxon>
        <taxon>Lachnocladiaceae</taxon>
        <taxon>Vararia</taxon>
    </lineage>
</organism>
<evidence type="ECO:0000313" key="1">
    <source>
        <dbReference type="EMBL" id="KAI0034249.1"/>
    </source>
</evidence>
<evidence type="ECO:0000313" key="2">
    <source>
        <dbReference type="Proteomes" id="UP000814128"/>
    </source>
</evidence>
<proteinExistence type="predicted"/>
<dbReference type="EMBL" id="MU273504">
    <property type="protein sequence ID" value="KAI0034249.1"/>
    <property type="molecule type" value="Genomic_DNA"/>
</dbReference>
<keyword evidence="2" id="KW-1185">Reference proteome</keyword>
<protein>
    <submittedName>
        <fullName evidence="1">Uncharacterized protein</fullName>
    </submittedName>
</protein>
<reference evidence="1" key="2">
    <citation type="journal article" date="2022" name="New Phytol.">
        <title>Evolutionary transition to the ectomycorrhizal habit in the genomes of a hyperdiverse lineage of mushroom-forming fungi.</title>
        <authorList>
            <person name="Looney B."/>
            <person name="Miyauchi S."/>
            <person name="Morin E."/>
            <person name="Drula E."/>
            <person name="Courty P.E."/>
            <person name="Kohler A."/>
            <person name="Kuo A."/>
            <person name="LaButti K."/>
            <person name="Pangilinan J."/>
            <person name="Lipzen A."/>
            <person name="Riley R."/>
            <person name="Andreopoulos W."/>
            <person name="He G."/>
            <person name="Johnson J."/>
            <person name="Nolan M."/>
            <person name="Tritt A."/>
            <person name="Barry K.W."/>
            <person name="Grigoriev I.V."/>
            <person name="Nagy L.G."/>
            <person name="Hibbett D."/>
            <person name="Henrissat B."/>
            <person name="Matheny P.B."/>
            <person name="Labbe J."/>
            <person name="Martin F.M."/>
        </authorList>
    </citation>
    <scope>NUCLEOTIDE SEQUENCE</scope>
    <source>
        <strain evidence="1">EC-137</strain>
    </source>
</reference>
<name>A0ACB8QQX4_9AGAM</name>
<accession>A0ACB8QQX4</accession>
<dbReference type="Proteomes" id="UP000814128">
    <property type="component" value="Unassembled WGS sequence"/>
</dbReference>